<dbReference type="Pfam" id="PF00582">
    <property type="entry name" value="Usp"/>
    <property type="match status" value="1"/>
</dbReference>
<dbReference type="InterPro" id="IPR006015">
    <property type="entry name" value="Universal_stress_UspA"/>
</dbReference>
<gene>
    <name evidence="3" type="ORF">SAMN05660866_00292</name>
</gene>
<evidence type="ECO:0000313" key="3">
    <source>
        <dbReference type="EMBL" id="SKB26056.1"/>
    </source>
</evidence>
<evidence type="ECO:0000259" key="2">
    <source>
        <dbReference type="Pfam" id="PF00582"/>
    </source>
</evidence>
<protein>
    <submittedName>
        <fullName evidence="3">Nucleotide-binding universal stress protein, UspA family</fullName>
    </submittedName>
</protein>
<dbReference type="EMBL" id="FUYL01000001">
    <property type="protein sequence ID" value="SKB26056.1"/>
    <property type="molecule type" value="Genomic_DNA"/>
</dbReference>
<sequence>MKNILIPTDFSENAWNAIVYAISLFKKNECSFYLIHVNPINPNSGSEGTMFLPPEIFEESILKKSRKKLKLLLEKIQKLPLNTKHTFETKAMSGFFTDYIKQEVIDKKIDLIIMGTKGASGIKAVSLGSNTGNVITKVPCAVLTVPENAKYSDPKEIGFPTDFLLGYDDKVMKRIKELVFLHKSALRFLHVTSKGDQLSMEQIKNREFLKDYFTDTTYSFHTLKEKKLDVAVQHFVESCNLDMIVMVAKNLNFLERILFRPKVEKISYHTSVPFLVIHE</sequence>
<dbReference type="PANTHER" id="PTHR46268:SF6">
    <property type="entry name" value="UNIVERSAL STRESS PROTEIN UP12"/>
    <property type="match status" value="1"/>
</dbReference>
<feature type="domain" description="UspA" evidence="2">
    <location>
        <begin position="1"/>
        <end position="146"/>
    </location>
</feature>
<dbReference type="Proteomes" id="UP000190339">
    <property type="component" value="Unassembled WGS sequence"/>
</dbReference>
<evidence type="ECO:0000256" key="1">
    <source>
        <dbReference type="ARBA" id="ARBA00008791"/>
    </source>
</evidence>
<dbReference type="InterPro" id="IPR006016">
    <property type="entry name" value="UspA"/>
</dbReference>
<dbReference type="Gene3D" id="3.40.50.12370">
    <property type="match status" value="1"/>
</dbReference>
<organism evidence="3 4">
    <name type="scientific">Maribacter arcticus</name>
    <dbReference type="NCBI Taxonomy" id="561365"/>
    <lineage>
        <taxon>Bacteria</taxon>
        <taxon>Pseudomonadati</taxon>
        <taxon>Bacteroidota</taxon>
        <taxon>Flavobacteriia</taxon>
        <taxon>Flavobacteriales</taxon>
        <taxon>Flavobacteriaceae</taxon>
        <taxon>Maribacter</taxon>
    </lineage>
</organism>
<accession>A0A1T4ZTQ9</accession>
<name>A0A1T4ZTQ9_9FLAO</name>
<dbReference type="PANTHER" id="PTHR46268">
    <property type="entry name" value="STRESS RESPONSE PROTEIN NHAX"/>
    <property type="match status" value="1"/>
</dbReference>
<proteinExistence type="inferred from homology"/>
<reference evidence="4" key="1">
    <citation type="submission" date="2017-02" db="EMBL/GenBank/DDBJ databases">
        <authorList>
            <person name="Varghese N."/>
            <person name="Submissions S."/>
        </authorList>
    </citation>
    <scope>NUCLEOTIDE SEQUENCE [LARGE SCALE GENOMIC DNA]</scope>
    <source>
        <strain evidence="4">DSM 23546</strain>
    </source>
</reference>
<dbReference type="AlphaFoldDB" id="A0A1T4ZTQ9"/>
<dbReference type="STRING" id="561365.SAMN05660866_00292"/>
<dbReference type="SUPFAM" id="SSF52402">
    <property type="entry name" value="Adenine nucleotide alpha hydrolases-like"/>
    <property type="match status" value="2"/>
</dbReference>
<dbReference type="PRINTS" id="PR01438">
    <property type="entry name" value="UNVRSLSTRESS"/>
</dbReference>
<comment type="similarity">
    <text evidence="1">Belongs to the universal stress protein A family.</text>
</comment>
<dbReference type="CDD" id="cd00293">
    <property type="entry name" value="USP-like"/>
    <property type="match status" value="1"/>
</dbReference>
<dbReference type="RefSeq" id="WP_079510661.1">
    <property type="nucleotide sequence ID" value="NZ_FUYL01000001.1"/>
</dbReference>
<evidence type="ECO:0000313" key="4">
    <source>
        <dbReference type="Proteomes" id="UP000190339"/>
    </source>
</evidence>
<dbReference type="OrthoDB" id="9788959at2"/>
<keyword evidence="4" id="KW-1185">Reference proteome</keyword>